<dbReference type="EMBL" id="SLXE01000006">
    <property type="protein sequence ID" value="TCP07807.1"/>
    <property type="molecule type" value="Genomic_DNA"/>
</dbReference>
<keyword evidence="4 5" id="KW-0472">Membrane</keyword>
<dbReference type="RefSeq" id="WP_132953217.1">
    <property type="nucleotide sequence ID" value="NZ_CP091507.1"/>
</dbReference>
<evidence type="ECO:0000259" key="6">
    <source>
        <dbReference type="Pfam" id="PF13664"/>
    </source>
</evidence>
<evidence type="ECO:0000313" key="8">
    <source>
        <dbReference type="EMBL" id="UOO78690.1"/>
    </source>
</evidence>
<feature type="transmembrane region" description="Helical" evidence="5">
    <location>
        <begin position="119"/>
        <end position="142"/>
    </location>
</feature>
<dbReference type="Proteomes" id="UP000294721">
    <property type="component" value="Unassembled WGS sequence"/>
</dbReference>
<dbReference type="GO" id="GO:0016020">
    <property type="term" value="C:membrane"/>
    <property type="evidence" value="ECO:0007669"/>
    <property type="project" value="UniProtKB-SubCell"/>
</dbReference>
<evidence type="ECO:0000256" key="2">
    <source>
        <dbReference type="ARBA" id="ARBA00022692"/>
    </source>
</evidence>
<evidence type="ECO:0000256" key="4">
    <source>
        <dbReference type="ARBA" id="ARBA00023136"/>
    </source>
</evidence>
<accession>A0AAE9KGB3</accession>
<proteinExistence type="predicted"/>
<protein>
    <submittedName>
        <fullName evidence="8">DUF4149 domain-containing protein</fullName>
    </submittedName>
    <submittedName>
        <fullName evidence="7">Uncharacterized protein DUF4149</fullName>
    </submittedName>
</protein>
<evidence type="ECO:0000313" key="9">
    <source>
        <dbReference type="Proteomes" id="UP000294721"/>
    </source>
</evidence>
<evidence type="ECO:0000313" key="10">
    <source>
        <dbReference type="Proteomes" id="UP000829756"/>
    </source>
</evidence>
<feature type="domain" description="TMEM205-like" evidence="6">
    <location>
        <begin position="8"/>
        <end position="102"/>
    </location>
</feature>
<evidence type="ECO:0000256" key="5">
    <source>
        <dbReference type="SAM" id="Phobius"/>
    </source>
</evidence>
<keyword evidence="2 5" id="KW-0812">Transmembrane</keyword>
<dbReference type="EMBL" id="CP091507">
    <property type="protein sequence ID" value="UOO78690.1"/>
    <property type="molecule type" value="Genomic_DNA"/>
</dbReference>
<evidence type="ECO:0000313" key="7">
    <source>
        <dbReference type="EMBL" id="TCP07807.1"/>
    </source>
</evidence>
<keyword evidence="3 5" id="KW-1133">Transmembrane helix</keyword>
<reference evidence="8" key="3">
    <citation type="journal article" date="2022" name="Res Sq">
        <title>Evolution of multicellular longitudinally dividing oral cavity symbionts (Neisseriaceae).</title>
        <authorList>
            <person name="Nyongesa S."/>
            <person name="Weber P."/>
            <person name="Bernet E."/>
            <person name="Pullido F."/>
            <person name="Nieckarz M."/>
            <person name="Delaby M."/>
            <person name="Nieves C."/>
            <person name="Viehboeck T."/>
            <person name="Krause N."/>
            <person name="Rivera-Millot A."/>
            <person name="Nakamura A."/>
            <person name="Vischer N."/>
            <person name="VanNieuwenhze M."/>
            <person name="Brun Y."/>
            <person name="Cava F."/>
            <person name="Bulgheresi S."/>
            <person name="Veyrier F."/>
        </authorList>
    </citation>
    <scope>NUCLEOTIDE SEQUENCE</scope>
    <source>
        <strain evidence="8">1258/02</strain>
    </source>
</reference>
<dbReference type="Pfam" id="PF13664">
    <property type="entry name" value="DUF4149"/>
    <property type="match status" value="1"/>
</dbReference>
<dbReference type="AlphaFoldDB" id="A0AAE9KGB3"/>
<evidence type="ECO:0000256" key="1">
    <source>
        <dbReference type="ARBA" id="ARBA00004370"/>
    </source>
</evidence>
<reference evidence="7 9" key="1">
    <citation type="submission" date="2019-03" db="EMBL/GenBank/DDBJ databases">
        <title>Genomic Encyclopedia of Type Strains, Phase IV (KMG-IV): sequencing the most valuable type-strain genomes for metagenomic binning, comparative biology and taxonomic classification.</title>
        <authorList>
            <person name="Goeker M."/>
        </authorList>
    </citation>
    <scope>NUCLEOTIDE SEQUENCE [LARGE SCALE GENOMIC DNA]</scope>
    <source>
        <strain evidence="7 9">DSM 17474</strain>
    </source>
</reference>
<evidence type="ECO:0000256" key="3">
    <source>
        <dbReference type="ARBA" id="ARBA00022989"/>
    </source>
</evidence>
<gene>
    <name evidence="7" type="ORF">EV680_10648</name>
    <name evidence="8" type="ORF">LVJ78_08230</name>
</gene>
<dbReference type="InterPro" id="IPR025423">
    <property type="entry name" value="TMEM205-like"/>
</dbReference>
<sequence>MNKLAAVLAGMWLGLQLGIGYVAVPVLFQHMGKMEAGAMAGSMFDFVAYTGLAVWLLLYFIGRHELGRSLMRSKTNKFVLLLLSLLAVNQFLVTPVIAAHKSGGSNWLLSLLGGSFGQWHGTSSVIYMLCSLLALGLVFRLLKLDWH</sequence>
<feature type="transmembrane region" description="Helical" evidence="5">
    <location>
        <begin position="36"/>
        <end position="58"/>
    </location>
</feature>
<keyword evidence="9" id="KW-1185">Reference proteome</keyword>
<feature type="transmembrane region" description="Helical" evidence="5">
    <location>
        <begin position="78"/>
        <end position="99"/>
    </location>
</feature>
<name>A0AAE9KGB3_9NEIS</name>
<dbReference type="Proteomes" id="UP000829756">
    <property type="component" value="Chromosome"/>
</dbReference>
<comment type="subcellular location">
    <subcellularLocation>
        <location evidence="1">Membrane</location>
    </subcellularLocation>
</comment>
<reference evidence="8" key="2">
    <citation type="submission" date="2021-12" db="EMBL/GenBank/DDBJ databases">
        <authorList>
            <person name="Veyrier F.J."/>
        </authorList>
    </citation>
    <scope>NUCLEOTIDE SEQUENCE</scope>
    <source>
        <strain evidence="8">1258/02</strain>
    </source>
</reference>
<dbReference type="KEGG" id="usu:LVJ78_08230"/>
<organism evidence="8 10">
    <name type="scientific">Uruburuella suis</name>
    <dbReference type="NCBI Taxonomy" id="252130"/>
    <lineage>
        <taxon>Bacteria</taxon>
        <taxon>Pseudomonadati</taxon>
        <taxon>Pseudomonadota</taxon>
        <taxon>Betaproteobacteria</taxon>
        <taxon>Neisseriales</taxon>
        <taxon>Neisseriaceae</taxon>
        <taxon>Uruburuella</taxon>
    </lineage>
</organism>